<dbReference type="PANTHER" id="PTHR35807">
    <property type="entry name" value="TRANSCRIPTIONAL REGULATOR REDD-RELATED"/>
    <property type="match status" value="1"/>
</dbReference>
<feature type="domain" description="Bacterial transcriptional activator" evidence="3">
    <location>
        <begin position="100"/>
        <end position="252"/>
    </location>
</feature>
<dbReference type="InterPro" id="IPR011990">
    <property type="entry name" value="TPR-like_helical_dom_sf"/>
</dbReference>
<reference evidence="4 5" key="1">
    <citation type="submission" date="2019-08" db="EMBL/GenBank/DDBJ databases">
        <title>Actinomadura sp. nov. CYP1-5 isolated from mountain soil.</title>
        <authorList>
            <person name="Songsumanus A."/>
            <person name="Kuncharoen N."/>
            <person name="Kudo T."/>
            <person name="Yuki M."/>
            <person name="Igarashi Y."/>
            <person name="Tanasupawat S."/>
        </authorList>
    </citation>
    <scope>NUCLEOTIDE SEQUENCE [LARGE SCALE GENOMIC DNA]</scope>
    <source>
        <strain evidence="4 5">GKU157</strain>
    </source>
</reference>
<keyword evidence="2" id="KW-0804">Transcription</keyword>
<comment type="caution">
    <text evidence="4">The sequence shown here is derived from an EMBL/GenBank/DDBJ whole genome shotgun (WGS) entry which is preliminary data.</text>
</comment>
<evidence type="ECO:0000313" key="5">
    <source>
        <dbReference type="Proteomes" id="UP000322634"/>
    </source>
</evidence>
<dbReference type="GO" id="GO:0003677">
    <property type="term" value="F:DNA binding"/>
    <property type="evidence" value="ECO:0007669"/>
    <property type="project" value="TreeGrafter"/>
</dbReference>
<evidence type="ECO:0000313" key="4">
    <source>
        <dbReference type="EMBL" id="TYC08630.1"/>
    </source>
</evidence>
<dbReference type="PANTHER" id="PTHR35807:SF1">
    <property type="entry name" value="TRANSCRIPTIONAL REGULATOR REDD"/>
    <property type="match status" value="1"/>
</dbReference>
<dbReference type="OrthoDB" id="3473908at2"/>
<dbReference type="SMART" id="SM01043">
    <property type="entry name" value="BTAD"/>
    <property type="match status" value="1"/>
</dbReference>
<dbReference type="Gene3D" id="1.25.40.10">
    <property type="entry name" value="Tetratricopeptide repeat domain"/>
    <property type="match status" value="1"/>
</dbReference>
<dbReference type="EMBL" id="VSFF01000016">
    <property type="protein sequence ID" value="TYC08630.1"/>
    <property type="molecule type" value="Genomic_DNA"/>
</dbReference>
<evidence type="ECO:0000256" key="1">
    <source>
        <dbReference type="ARBA" id="ARBA00023015"/>
    </source>
</evidence>
<accession>A0A5D0TT60</accession>
<evidence type="ECO:0000256" key="2">
    <source>
        <dbReference type="ARBA" id="ARBA00023163"/>
    </source>
</evidence>
<organism evidence="4 5">
    <name type="scientific">Actinomadura syzygii</name>
    <dbReference type="NCBI Taxonomy" id="1427538"/>
    <lineage>
        <taxon>Bacteria</taxon>
        <taxon>Bacillati</taxon>
        <taxon>Actinomycetota</taxon>
        <taxon>Actinomycetes</taxon>
        <taxon>Streptosporangiales</taxon>
        <taxon>Thermomonosporaceae</taxon>
        <taxon>Actinomadura</taxon>
    </lineage>
</organism>
<gene>
    <name evidence="4" type="ORF">FXF65_37700</name>
</gene>
<dbReference type="RefSeq" id="WP_148354960.1">
    <property type="nucleotide sequence ID" value="NZ_JBHSBF010000002.1"/>
</dbReference>
<dbReference type="Pfam" id="PF03704">
    <property type="entry name" value="BTAD"/>
    <property type="match status" value="1"/>
</dbReference>
<protein>
    <recommendedName>
        <fullName evidence="3">Bacterial transcriptional activator domain-containing protein</fullName>
    </recommendedName>
</protein>
<dbReference type="GO" id="GO:0006355">
    <property type="term" value="P:regulation of DNA-templated transcription"/>
    <property type="evidence" value="ECO:0007669"/>
    <property type="project" value="TreeGrafter"/>
</dbReference>
<dbReference type="Proteomes" id="UP000322634">
    <property type="component" value="Unassembled WGS sequence"/>
</dbReference>
<sequence length="284" mass="32352">MEISILGRLVLRDDHGNAVVQTYGGPHLVPALICILALKDGAWSGPELKTLLWEHDRDLTSSWTSLTRRARLVLPDRRLETERGKVPPHYRLKRLRGDVFDVADFRTAMAHATRSHKAGDLRAAANSYGAALRLWRSDGSEPLLPDFPETYAMRQNEHYVDLLREYQSATEGYAETRLELGEHSVELADCLHGLITRQPGNTRLHLLRMIILYRLGRKGEALRAHHEAQAMFDHHFEAAPPPVLDHVREQIARDDPRLWTTREYRAWTTPAATGASNNRPPPHR</sequence>
<evidence type="ECO:0000259" key="3">
    <source>
        <dbReference type="SMART" id="SM01043"/>
    </source>
</evidence>
<keyword evidence="1" id="KW-0805">Transcription regulation</keyword>
<dbReference type="InterPro" id="IPR051677">
    <property type="entry name" value="AfsR-DnrI-RedD_regulator"/>
</dbReference>
<dbReference type="AlphaFoldDB" id="A0A5D0TT60"/>
<proteinExistence type="predicted"/>
<dbReference type="SUPFAM" id="SSF48452">
    <property type="entry name" value="TPR-like"/>
    <property type="match status" value="1"/>
</dbReference>
<name>A0A5D0TT60_9ACTN</name>
<dbReference type="InterPro" id="IPR005158">
    <property type="entry name" value="BTAD"/>
</dbReference>
<keyword evidence="5" id="KW-1185">Reference proteome</keyword>